<evidence type="ECO:0000313" key="2">
    <source>
        <dbReference type="EMBL" id="VAV87708.1"/>
    </source>
</evidence>
<dbReference type="CDD" id="cd00143">
    <property type="entry name" value="PP2Cc"/>
    <property type="match status" value="1"/>
</dbReference>
<reference evidence="2" key="1">
    <citation type="submission" date="2018-06" db="EMBL/GenBank/DDBJ databases">
        <authorList>
            <person name="Zhirakovskaya E."/>
        </authorList>
    </citation>
    <scope>NUCLEOTIDE SEQUENCE</scope>
</reference>
<dbReference type="Gene3D" id="3.60.40.10">
    <property type="entry name" value="PPM-type phosphatase domain"/>
    <property type="match status" value="1"/>
</dbReference>
<accession>A0A3B0RHQ4</accession>
<proteinExistence type="predicted"/>
<dbReference type="EMBL" id="UOEG01000013">
    <property type="protein sequence ID" value="VAV87708.1"/>
    <property type="molecule type" value="Genomic_DNA"/>
</dbReference>
<dbReference type="InterPro" id="IPR036457">
    <property type="entry name" value="PPM-type-like_dom_sf"/>
</dbReference>
<name>A0A3B0RHQ4_9ZZZZ</name>
<feature type="domain" description="PPM-type phosphatase" evidence="1">
    <location>
        <begin position="11"/>
        <end position="261"/>
    </location>
</feature>
<sequence>MMWQSHEPCYDVASAISQGGRDYQEDSIVADFPHGSDSGFVVLADGMGGHAAGDVASKIVVTEVFSELKFQCASFSYNENDIPTHLFDAAKSANECLLGEINSNPETLGMGSTLVSIVIRENRLFWISIGDSPLYVLRDGKLEQLNEDHSMAPQIDFMVESGMIDPETGKNHPDRNCLTSVLMGDVVAKIDCPKTPYELKIGDIILVSSDGLQFLEDEEIQQILVTHAESPSNEISGHLLEAIQVLDDPDQDNVSFSVIKVNNFDISKPMVVSKPIHPDHDKAHVGTTVANLNQDLLDPVTNRAADVGGWFQRRR</sequence>
<evidence type="ECO:0000259" key="1">
    <source>
        <dbReference type="PROSITE" id="PS51746"/>
    </source>
</evidence>
<dbReference type="SMART" id="SM00332">
    <property type="entry name" value="PP2Cc"/>
    <property type="match status" value="1"/>
</dbReference>
<organism evidence="2">
    <name type="scientific">hydrothermal vent metagenome</name>
    <dbReference type="NCBI Taxonomy" id="652676"/>
    <lineage>
        <taxon>unclassified sequences</taxon>
        <taxon>metagenomes</taxon>
        <taxon>ecological metagenomes</taxon>
    </lineage>
</organism>
<dbReference type="PROSITE" id="PS51746">
    <property type="entry name" value="PPM_2"/>
    <property type="match status" value="1"/>
</dbReference>
<gene>
    <name evidence="2" type="ORF">MNBD_ALPHA07-1599</name>
</gene>
<dbReference type="SUPFAM" id="SSF81606">
    <property type="entry name" value="PP2C-like"/>
    <property type="match status" value="1"/>
</dbReference>
<dbReference type="AlphaFoldDB" id="A0A3B0RHQ4"/>
<protein>
    <submittedName>
        <fullName evidence="2">Serine/threonine protein phosphatase, putative</fullName>
    </submittedName>
</protein>
<dbReference type="SMART" id="SM00331">
    <property type="entry name" value="PP2C_SIG"/>
    <property type="match status" value="1"/>
</dbReference>
<dbReference type="Pfam" id="PF13672">
    <property type="entry name" value="PP2C_2"/>
    <property type="match status" value="1"/>
</dbReference>
<dbReference type="InterPro" id="IPR001932">
    <property type="entry name" value="PPM-type_phosphatase-like_dom"/>
</dbReference>